<protein>
    <submittedName>
        <fullName evidence="1">Glycosyltransferase family 1 protein</fullName>
    </submittedName>
</protein>
<dbReference type="Gene3D" id="3.40.50.2000">
    <property type="entry name" value="Glycogen Phosphorylase B"/>
    <property type="match status" value="1"/>
</dbReference>
<dbReference type="AlphaFoldDB" id="A0A7C6E9X0"/>
<dbReference type="SUPFAM" id="SSF53756">
    <property type="entry name" value="UDP-Glycosyltransferase/glycogen phosphorylase"/>
    <property type="match status" value="1"/>
</dbReference>
<sequence>MSRRLLLTAPRECPGPLTALRNIKAVLADKLDCDLFVLEDLIFPIKVSDKSLQKQLVRVQRRLKIVTLDKLLPYGDNIIFASFEPIIVHLITELAKKGIRPSVMWCSTLSQAELVLPEIGLLKILFDLLQAGKIKHLMAHRRIFESYGYFIKKAVLFPHPIDLQIFEPVKKQQLEGSNLDLFCRPRLGKNILTQILGFKMAEIDAKLHINFDLGKLGKIVEAIGVKPIVHHWLPELDYYGLIAGMDLSLQVTFGESFNYAVAERMALRVPVLATFNIYLLAEDQFLSKYLCVSAIDTPKAIAQAIKQIVKEKNLRDELAHCCRERIEAVSRQNNQIVRDVAVSLFGQ</sequence>
<evidence type="ECO:0000313" key="1">
    <source>
        <dbReference type="EMBL" id="HHS51818.1"/>
    </source>
</evidence>
<gene>
    <name evidence="1" type="ORF">ENW73_02980</name>
</gene>
<accession>A0A7C6E9X0</accession>
<reference evidence="1" key="1">
    <citation type="journal article" date="2020" name="mSystems">
        <title>Genome- and Community-Level Interaction Insights into Carbon Utilization and Element Cycling Functions of Hydrothermarchaeota in Hydrothermal Sediment.</title>
        <authorList>
            <person name="Zhou Z."/>
            <person name="Liu Y."/>
            <person name="Xu W."/>
            <person name="Pan J."/>
            <person name="Luo Z.H."/>
            <person name="Li M."/>
        </authorList>
    </citation>
    <scope>NUCLEOTIDE SEQUENCE [LARGE SCALE GENOMIC DNA]</scope>
    <source>
        <strain evidence="1">SpSt-876</strain>
    </source>
</reference>
<comment type="caution">
    <text evidence="1">The sequence shown here is derived from an EMBL/GenBank/DDBJ whole genome shotgun (WGS) entry which is preliminary data.</text>
</comment>
<dbReference type="GO" id="GO:0016740">
    <property type="term" value="F:transferase activity"/>
    <property type="evidence" value="ECO:0007669"/>
    <property type="project" value="UniProtKB-KW"/>
</dbReference>
<name>A0A7C6E9X0_UNCW3</name>
<proteinExistence type="predicted"/>
<keyword evidence="1" id="KW-0808">Transferase</keyword>
<organism evidence="1">
    <name type="scientific">candidate division WOR-3 bacterium</name>
    <dbReference type="NCBI Taxonomy" id="2052148"/>
    <lineage>
        <taxon>Bacteria</taxon>
        <taxon>Bacteria division WOR-3</taxon>
    </lineage>
</organism>
<dbReference type="EMBL" id="DTLI01000074">
    <property type="protein sequence ID" value="HHS51818.1"/>
    <property type="molecule type" value="Genomic_DNA"/>
</dbReference>